<evidence type="ECO:0000313" key="1">
    <source>
        <dbReference type="EMBL" id="RDB35818.1"/>
    </source>
</evidence>
<gene>
    <name evidence="1" type="ORF">DCC88_08225</name>
</gene>
<organism evidence="1 2">
    <name type="scientific">Spirobacillus cienkowskii</name>
    <dbReference type="NCBI Taxonomy" id="495820"/>
    <lineage>
        <taxon>Bacteria</taxon>
        <taxon>Pseudomonadati</taxon>
        <taxon>Bdellovibrionota</taxon>
        <taxon>Oligoflexia</taxon>
        <taxon>Silvanigrellales</taxon>
        <taxon>Spirobacillus</taxon>
    </lineage>
</organism>
<name>A0A369KPR3_9BACT</name>
<dbReference type="EMBL" id="QOVW01000074">
    <property type="protein sequence ID" value="RDB35818.1"/>
    <property type="molecule type" value="Genomic_DNA"/>
</dbReference>
<proteinExistence type="predicted"/>
<evidence type="ECO:0008006" key="3">
    <source>
        <dbReference type="Google" id="ProtNLM"/>
    </source>
</evidence>
<accession>A0A369KPR3</accession>
<keyword evidence="2" id="KW-1185">Reference proteome</keyword>
<evidence type="ECO:0000313" key="2">
    <source>
        <dbReference type="Proteomes" id="UP000253934"/>
    </source>
</evidence>
<reference evidence="1" key="1">
    <citation type="submission" date="2018-04" db="EMBL/GenBank/DDBJ databases">
        <title>Draft genome sequence of the Candidatus Spirobacillus cienkowskii, a pathogen of freshwater Daphnia species, reconstructed from hemolymph metagenomic reads.</title>
        <authorList>
            <person name="Bresciani L."/>
            <person name="Lemos L.N."/>
            <person name="Wale N."/>
            <person name="Lin J.Y."/>
            <person name="Fernandes G.R."/>
            <person name="Duffy M.A."/>
            <person name="Rodrigues J.M."/>
        </authorList>
    </citation>
    <scope>NUCLEOTIDE SEQUENCE [LARGE SCALE GENOMIC DNA]</scope>
    <source>
        <strain evidence="1">Binning01</strain>
    </source>
</reference>
<comment type="caution">
    <text evidence="1">The sequence shown here is derived from an EMBL/GenBank/DDBJ whole genome shotgun (WGS) entry which is preliminary data.</text>
</comment>
<dbReference type="Proteomes" id="UP000253934">
    <property type="component" value="Unassembled WGS sequence"/>
</dbReference>
<dbReference type="AlphaFoldDB" id="A0A369KPR3"/>
<sequence length="200" mass="23329">MRKVIYKVSLLNCFIFETGMAQETSSALIEINPLLMVNQGFGINYELNIFENHFIGTDIEFYKQNPFSSDSVQTKREIFSIVPKWHYYIFSKNPLGLFIGLKARVLYMSEEVRDNFNKIEREQINFSPAFQFGYRFTNKSGLTFGIYIGAGMKLFYNPLNRKDLYSTVANNPEWIKAMNYLEKNNSVLTQEFGLTLGYIF</sequence>
<protein>
    <recommendedName>
        <fullName evidence="3">Outer membrane protein beta-barrel domain-containing protein</fullName>
    </recommendedName>
</protein>